<comment type="caution">
    <text evidence="2">The sequence shown here is derived from an EMBL/GenBank/DDBJ whole genome shotgun (WGS) entry which is preliminary data.</text>
</comment>
<accession>A0AAD6Z8I7</accession>
<evidence type="ECO:0000313" key="2">
    <source>
        <dbReference type="EMBL" id="KAJ7312291.1"/>
    </source>
</evidence>
<keyword evidence="3" id="KW-1185">Reference proteome</keyword>
<reference evidence="2" key="1">
    <citation type="submission" date="2023-03" db="EMBL/GenBank/DDBJ databases">
        <title>Massive genome expansion in bonnet fungi (Mycena s.s.) driven by repeated elements and novel gene families across ecological guilds.</title>
        <authorList>
            <consortium name="Lawrence Berkeley National Laboratory"/>
            <person name="Harder C.B."/>
            <person name="Miyauchi S."/>
            <person name="Viragh M."/>
            <person name="Kuo A."/>
            <person name="Thoen E."/>
            <person name="Andreopoulos B."/>
            <person name="Lu D."/>
            <person name="Skrede I."/>
            <person name="Drula E."/>
            <person name="Henrissat B."/>
            <person name="Morin E."/>
            <person name="Kohler A."/>
            <person name="Barry K."/>
            <person name="LaButti K."/>
            <person name="Morin E."/>
            <person name="Salamov A."/>
            <person name="Lipzen A."/>
            <person name="Mereny Z."/>
            <person name="Hegedus B."/>
            <person name="Baldrian P."/>
            <person name="Stursova M."/>
            <person name="Weitz H."/>
            <person name="Taylor A."/>
            <person name="Grigoriev I.V."/>
            <person name="Nagy L.G."/>
            <person name="Martin F."/>
            <person name="Kauserud H."/>
        </authorList>
    </citation>
    <scope>NUCLEOTIDE SEQUENCE</scope>
    <source>
        <strain evidence="2">CBHHK002</strain>
    </source>
</reference>
<name>A0AAD6Z8I7_9AGAR</name>
<sequence>MPAEPNPPRMSACGLPLPLPSTFDYAAHHKRPADTPTPDDMELLEKNRRNVRTETHNADSVSATRDYEEAIANAESVAALDVGAKLKAYYAYTEDEKRLLVGSKEVVEATGPLPVFMTSWVDAQRLVVATEEATERRKRDADRVKAPRSIHGTLQMGTPHAVAPTSEATITIPDIWWRSLFYKIYFPLHWWVDEVIQQYHDHPHSIPKCDITLESSTKVQVIDFPRAEEMLGDEDSTFNLLTPGLWRQASCNLLAAYDICCTPTTEDDSELQANYNTEYKVHVHFFAHLKCIEDLKMFPVWYPVENELRNEIYNGGGFSLATWENRWMIALVAWKQANAPTPFTPSRSASPFNSSSSSGVPNRNGKRTSPDDGNTAAAKRHKRSSTPTTGEGQSFRKPPACVTCCGLHSAFDHPTTITVFLDGKPIFRMFAGPRWGLCTLMRRPRPPPFLRTHYPPMLH</sequence>
<dbReference type="EMBL" id="JARIHO010000073">
    <property type="protein sequence ID" value="KAJ7312291.1"/>
    <property type="molecule type" value="Genomic_DNA"/>
</dbReference>
<organism evidence="2 3">
    <name type="scientific">Mycena albidolilacea</name>
    <dbReference type="NCBI Taxonomy" id="1033008"/>
    <lineage>
        <taxon>Eukaryota</taxon>
        <taxon>Fungi</taxon>
        <taxon>Dikarya</taxon>
        <taxon>Basidiomycota</taxon>
        <taxon>Agaricomycotina</taxon>
        <taxon>Agaricomycetes</taxon>
        <taxon>Agaricomycetidae</taxon>
        <taxon>Agaricales</taxon>
        <taxon>Marasmiineae</taxon>
        <taxon>Mycenaceae</taxon>
        <taxon>Mycena</taxon>
    </lineage>
</organism>
<evidence type="ECO:0000256" key="1">
    <source>
        <dbReference type="SAM" id="MobiDB-lite"/>
    </source>
</evidence>
<evidence type="ECO:0000313" key="3">
    <source>
        <dbReference type="Proteomes" id="UP001218218"/>
    </source>
</evidence>
<protein>
    <submittedName>
        <fullName evidence="2">Uncharacterized protein</fullName>
    </submittedName>
</protein>
<dbReference type="AlphaFoldDB" id="A0AAD6Z8I7"/>
<proteinExistence type="predicted"/>
<feature type="region of interest" description="Disordered" evidence="1">
    <location>
        <begin position="344"/>
        <end position="396"/>
    </location>
</feature>
<gene>
    <name evidence="2" type="ORF">DFH08DRAFT_822328</name>
</gene>
<dbReference type="Proteomes" id="UP001218218">
    <property type="component" value="Unassembled WGS sequence"/>
</dbReference>
<feature type="compositionally biased region" description="Low complexity" evidence="1">
    <location>
        <begin position="346"/>
        <end position="358"/>
    </location>
</feature>